<organism evidence="1 2">
    <name type="scientific">Sediminibacillus dalangtanensis</name>
    <dbReference type="NCBI Taxonomy" id="2729421"/>
    <lineage>
        <taxon>Bacteria</taxon>
        <taxon>Bacillati</taxon>
        <taxon>Bacillota</taxon>
        <taxon>Bacilli</taxon>
        <taxon>Bacillales</taxon>
        <taxon>Bacillaceae</taxon>
        <taxon>Sediminibacillus</taxon>
    </lineage>
</organism>
<dbReference type="Proteomes" id="UP000665043">
    <property type="component" value="Chromosome"/>
</dbReference>
<evidence type="ECO:0000313" key="2">
    <source>
        <dbReference type="Proteomes" id="UP000665043"/>
    </source>
</evidence>
<dbReference type="Gene3D" id="3.30.70.60">
    <property type="match status" value="1"/>
</dbReference>
<accession>A0ABX7VSN3</accession>
<sequence>MANNHRLLLLLTILCALLIVGGFYGLGYHYYVAPATDKMKELEDEVQIQNQALQRIESGADATNRPETSGALQLKLPIDKEIDQILVMLEGIAESTGVSLKELVEIQETEEKAGEQEDSEALAEIDSFAYELQGESEQYEAVDNFLQLLEKDERLLKVNHLEMTADENGFAFTVHIQAFYAPDLDGLLKESPKSDPTTEMDTKPI</sequence>
<dbReference type="InterPro" id="IPR014717">
    <property type="entry name" value="Transl_elong_EF1B/ribsomal_bS6"/>
</dbReference>
<dbReference type="RefSeq" id="WP_209365119.1">
    <property type="nucleotide sequence ID" value="NZ_CP046956.1"/>
</dbReference>
<reference evidence="1 2" key="1">
    <citation type="submission" date="2019-12" db="EMBL/GenBank/DDBJ databases">
        <title>The whole genome sequencing of a strain isolated from a Mars analog, Dalangtan Playa.</title>
        <authorList>
            <person name="Huang T."/>
        </authorList>
    </citation>
    <scope>NUCLEOTIDE SEQUENCE [LARGE SCALE GENOMIC DNA]</scope>
    <source>
        <strain evidence="1 2">DP4-553-S</strain>
    </source>
</reference>
<protein>
    <recommendedName>
        <fullName evidence="3">Pilus assembly protein PilO</fullName>
    </recommendedName>
</protein>
<evidence type="ECO:0008006" key="3">
    <source>
        <dbReference type="Google" id="ProtNLM"/>
    </source>
</evidence>
<dbReference type="EMBL" id="CP046956">
    <property type="protein sequence ID" value="QTM99962.1"/>
    <property type="molecule type" value="Genomic_DNA"/>
</dbReference>
<evidence type="ECO:0000313" key="1">
    <source>
        <dbReference type="EMBL" id="QTM99962.1"/>
    </source>
</evidence>
<keyword evidence="2" id="KW-1185">Reference proteome</keyword>
<gene>
    <name evidence="1" type="ORF">ERJ70_12070</name>
</gene>
<proteinExistence type="predicted"/>
<name>A0ABX7VSN3_9BACI</name>